<proteinExistence type="predicted"/>
<keyword evidence="3" id="KW-1185">Reference proteome</keyword>
<evidence type="ECO:0008006" key="4">
    <source>
        <dbReference type="Google" id="ProtNLM"/>
    </source>
</evidence>
<dbReference type="InterPro" id="IPR026496">
    <property type="entry name" value="GRASP_targ"/>
</dbReference>
<name>A0ABY3YTW5_STRRM</name>
<gene>
    <name evidence="2" type="ORF">SRIMR7_03000</name>
</gene>
<feature type="region of interest" description="Disordered" evidence="1">
    <location>
        <begin position="57"/>
        <end position="80"/>
    </location>
</feature>
<dbReference type="Proteomes" id="UP000829494">
    <property type="component" value="Chromosome"/>
</dbReference>
<dbReference type="GeneID" id="66859819"/>
<evidence type="ECO:0000313" key="3">
    <source>
        <dbReference type="Proteomes" id="UP000829494"/>
    </source>
</evidence>
<feature type="compositionally biased region" description="Basic and acidic residues" evidence="1">
    <location>
        <begin position="65"/>
        <end position="80"/>
    </location>
</feature>
<evidence type="ECO:0000313" key="2">
    <source>
        <dbReference type="EMBL" id="UNZ01099.1"/>
    </source>
</evidence>
<dbReference type="NCBIfam" id="TIGR04186">
    <property type="entry name" value="GRASP_targ"/>
    <property type="match status" value="1"/>
</dbReference>
<evidence type="ECO:0000256" key="1">
    <source>
        <dbReference type="SAM" id="MobiDB-lite"/>
    </source>
</evidence>
<dbReference type="RefSeq" id="WP_003979388.1">
    <property type="nucleotide sequence ID" value="NZ_CP043497.1"/>
</dbReference>
<protein>
    <recommendedName>
        <fullName evidence="4">ATP-grasp-modified RiPP</fullName>
    </recommendedName>
</protein>
<organism evidence="2 3">
    <name type="scientific">Streptomyces rimosus subsp. rimosus</name>
    <dbReference type="NCBI Taxonomy" id="132474"/>
    <lineage>
        <taxon>Bacteria</taxon>
        <taxon>Bacillati</taxon>
        <taxon>Actinomycetota</taxon>
        <taxon>Actinomycetes</taxon>
        <taxon>Kitasatosporales</taxon>
        <taxon>Streptomycetaceae</taxon>
        <taxon>Streptomyces</taxon>
    </lineage>
</organism>
<dbReference type="EMBL" id="CP094298">
    <property type="protein sequence ID" value="UNZ01099.1"/>
    <property type="molecule type" value="Genomic_DNA"/>
</dbReference>
<accession>A0ABY3YTW5</accession>
<sequence>MPTALPAPAARPYVLSHLTPLLPGTGGATAPQHRYDPARQLVVDDTGAPVVSSPVSTIMATGHLGPHEKADRPDGMDSWW</sequence>
<reference evidence="2 3" key="1">
    <citation type="submission" date="2022-03" db="EMBL/GenBank/DDBJ databases">
        <title>Complete genome of Streptomyces rimosus ssp. rimosus R7 (=ATCC 10970).</title>
        <authorList>
            <person name="Beganovic S."/>
            <person name="Ruckert C."/>
            <person name="Busche T."/>
            <person name="Kalinowski J."/>
            <person name="Wittmann C."/>
        </authorList>
    </citation>
    <scope>NUCLEOTIDE SEQUENCE [LARGE SCALE GENOMIC DNA]</scope>
    <source>
        <strain evidence="2 3">R7</strain>
    </source>
</reference>